<evidence type="ECO:0000256" key="3">
    <source>
        <dbReference type="ARBA" id="ARBA00022723"/>
    </source>
</evidence>
<comment type="function">
    <text evidence="5">Cotranslationally removes the N-terminal methionine from nascent proteins. The N-terminal methionine is often cleaved when the second residue in the primary sequence is small and uncharged (Met-Ala-, Cys, Gly, Pro, Ser, Thr, or Val).</text>
</comment>
<dbReference type="EMBL" id="AXCM01001312">
    <property type="status" value="NOT_ANNOTATED_CDS"/>
    <property type="molecule type" value="Genomic_DNA"/>
</dbReference>
<dbReference type="GO" id="GO:0046872">
    <property type="term" value="F:metal ion binding"/>
    <property type="evidence" value="ECO:0007669"/>
    <property type="project" value="UniProtKB-KW"/>
</dbReference>
<dbReference type="EMBL" id="AXCM01001311">
    <property type="status" value="NOT_ANNOTATED_CDS"/>
    <property type="molecule type" value="Genomic_DNA"/>
</dbReference>
<evidence type="ECO:0000256" key="4">
    <source>
        <dbReference type="ARBA" id="ARBA00022801"/>
    </source>
</evidence>
<dbReference type="STRING" id="139723.A0A182LTW7"/>
<dbReference type="AlphaFoldDB" id="A0A182LTW7"/>
<evidence type="ECO:0000313" key="8">
    <source>
        <dbReference type="Proteomes" id="UP000075883"/>
    </source>
</evidence>
<keyword evidence="3 5" id="KW-0479">Metal-binding</keyword>
<reference evidence="7" key="2">
    <citation type="submission" date="2020-05" db="UniProtKB">
        <authorList>
            <consortium name="EnsemblMetazoa"/>
        </authorList>
    </citation>
    <scope>IDENTIFICATION</scope>
    <source>
        <strain evidence="7">A-37</strain>
    </source>
</reference>
<dbReference type="Gene3D" id="3.90.230.10">
    <property type="entry name" value="Creatinase/methionine aminopeptidase superfamily"/>
    <property type="match status" value="1"/>
</dbReference>
<keyword evidence="1 5" id="KW-0031">Aminopeptidase</keyword>
<dbReference type="NCBIfam" id="TIGR00500">
    <property type="entry name" value="met_pdase_I"/>
    <property type="match status" value="1"/>
</dbReference>
<proteinExistence type="inferred from homology"/>
<dbReference type="GO" id="GO:0004239">
    <property type="term" value="F:initiator methionyl aminopeptidase activity"/>
    <property type="evidence" value="ECO:0007669"/>
    <property type="project" value="UniProtKB-EC"/>
</dbReference>
<dbReference type="InterPro" id="IPR000994">
    <property type="entry name" value="Pept_M24"/>
</dbReference>
<dbReference type="SUPFAM" id="SSF55920">
    <property type="entry name" value="Creatinase/aminopeptidase"/>
    <property type="match status" value="1"/>
</dbReference>
<dbReference type="Pfam" id="PF00557">
    <property type="entry name" value="Peptidase_M24"/>
    <property type="match status" value="1"/>
</dbReference>
<protein>
    <recommendedName>
        <fullName evidence="5">Methionine aminopeptidase</fullName>
        <ecNumber evidence="5">3.4.11.18</ecNumber>
    </recommendedName>
</protein>
<dbReference type="InterPro" id="IPR001714">
    <property type="entry name" value="Pept_M24_MAP"/>
</dbReference>
<comment type="similarity">
    <text evidence="5">Belongs to the peptidase M24A family.</text>
</comment>
<dbReference type="PRINTS" id="PR00599">
    <property type="entry name" value="MAPEPTIDASE"/>
</dbReference>
<sequence length="285" mass="31901">MNKSMQCDKAVGITTDEIDGFVHDETIKANAYPSPLRYLGFPKSVCTSVNNVACHGIPDERKLVDGDIINIDITVFYNGYHGDCSKTVLIGDVDDRGRYLVENTERCLDEAIRCCGPGQPLCVIGKSIEKFAKRKKLTVMPAFAGHGIGSYFHGSPNILHFDNDYPGVMIPGMTFTIEPVLTLGTCEAEVLEDAWTAVSIDNARSAQFEHTGWNQIQFNLSDFTRRAYGTNYVETLRVQIHANCRIRRVYFSDRLYSEDELPAEFKLFLPIQKPQSKAIAQQQAC</sequence>
<comment type="catalytic activity">
    <reaction evidence="5">
        <text>Release of N-terminal amino acids, preferentially methionine, from peptides and arylamides.</text>
        <dbReference type="EC" id="3.4.11.18"/>
    </reaction>
</comment>
<keyword evidence="8" id="KW-1185">Reference proteome</keyword>
<name>A0A182LTW7_9DIPT</name>
<organism evidence="7 8">
    <name type="scientific">Anopheles culicifacies</name>
    <dbReference type="NCBI Taxonomy" id="139723"/>
    <lineage>
        <taxon>Eukaryota</taxon>
        <taxon>Metazoa</taxon>
        <taxon>Ecdysozoa</taxon>
        <taxon>Arthropoda</taxon>
        <taxon>Hexapoda</taxon>
        <taxon>Insecta</taxon>
        <taxon>Pterygota</taxon>
        <taxon>Neoptera</taxon>
        <taxon>Endopterygota</taxon>
        <taxon>Diptera</taxon>
        <taxon>Nematocera</taxon>
        <taxon>Culicoidea</taxon>
        <taxon>Culicidae</taxon>
        <taxon>Anophelinae</taxon>
        <taxon>Anopheles</taxon>
        <taxon>culicifacies species complex</taxon>
    </lineage>
</organism>
<dbReference type="PANTHER" id="PTHR43330:SF8">
    <property type="entry name" value="METHIONINE AMINOPEPTIDASE 1D, MITOCHONDRIAL"/>
    <property type="match status" value="1"/>
</dbReference>
<dbReference type="InterPro" id="IPR036005">
    <property type="entry name" value="Creatinase/aminopeptidase-like"/>
</dbReference>
<dbReference type="GO" id="GO:0006508">
    <property type="term" value="P:proteolysis"/>
    <property type="evidence" value="ECO:0007669"/>
    <property type="project" value="UniProtKB-KW"/>
</dbReference>
<dbReference type="PANTHER" id="PTHR43330">
    <property type="entry name" value="METHIONINE AMINOPEPTIDASE"/>
    <property type="match status" value="1"/>
</dbReference>
<dbReference type="GO" id="GO:0070006">
    <property type="term" value="F:metalloaminopeptidase activity"/>
    <property type="evidence" value="ECO:0007669"/>
    <property type="project" value="InterPro"/>
</dbReference>
<dbReference type="InterPro" id="IPR002467">
    <property type="entry name" value="Pept_M24A_MAP1"/>
</dbReference>
<dbReference type="CDD" id="cd01086">
    <property type="entry name" value="MetAP1"/>
    <property type="match status" value="1"/>
</dbReference>
<comment type="cofactor">
    <cofactor evidence="5">
        <name>Co(2+)</name>
        <dbReference type="ChEBI" id="CHEBI:48828"/>
    </cofactor>
    <cofactor evidence="5">
        <name>Zn(2+)</name>
        <dbReference type="ChEBI" id="CHEBI:29105"/>
    </cofactor>
    <cofactor evidence="5">
        <name>Mn(2+)</name>
        <dbReference type="ChEBI" id="CHEBI:29035"/>
    </cofactor>
    <cofactor evidence="5">
        <name>Fe(2+)</name>
        <dbReference type="ChEBI" id="CHEBI:29033"/>
    </cofactor>
    <text evidence="5">Binds 2 divalent metal cations per subunit. Has a high-affinity and a low affinity metal-binding site. The true nature of the physiological cofactor is under debate. The enzyme is active with cobalt, zinc, manganese or divalent iron ions.</text>
</comment>
<dbReference type="VEuPathDB" id="VectorBase:ACUA001866"/>
<dbReference type="PROSITE" id="PS00680">
    <property type="entry name" value="MAP_1"/>
    <property type="match status" value="1"/>
</dbReference>
<dbReference type="EnsemblMetazoa" id="ACUA001866-RA">
    <property type="protein sequence ID" value="ACUA001866-PA"/>
    <property type="gene ID" value="ACUA001866"/>
</dbReference>
<keyword evidence="4" id="KW-0378">Hydrolase</keyword>
<evidence type="ECO:0000259" key="6">
    <source>
        <dbReference type="Pfam" id="PF00557"/>
    </source>
</evidence>
<accession>A0A182LTW7</accession>
<keyword evidence="2 5" id="KW-0645">Protease</keyword>
<evidence type="ECO:0000256" key="5">
    <source>
        <dbReference type="RuleBase" id="RU003653"/>
    </source>
</evidence>
<evidence type="ECO:0000313" key="7">
    <source>
        <dbReference type="EnsemblMetazoa" id="ACUA001866-PA"/>
    </source>
</evidence>
<dbReference type="Proteomes" id="UP000075883">
    <property type="component" value="Unassembled WGS sequence"/>
</dbReference>
<reference evidence="8" key="1">
    <citation type="submission" date="2013-09" db="EMBL/GenBank/DDBJ databases">
        <title>The Genome Sequence of Anopheles culicifacies species A.</title>
        <authorList>
            <consortium name="The Broad Institute Genomics Platform"/>
            <person name="Neafsey D.E."/>
            <person name="Besansky N."/>
            <person name="Howell P."/>
            <person name="Walton C."/>
            <person name="Young S.K."/>
            <person name="Zeng Q."/>
            <person name="Gargeya S."/>
            <person name="Fitzgerald M."/>
            <person name="Haas B."/>
            <person name="Abouelleil A."/>
            <person name="Allen A.W."/>
            <person name="Alvarado L."/>
            <person name="Arachchi H.M."/>
            <person name="Berlin A.M."/>
            <person name="Chapman S.B."/>
            <person name="Gainer-Dewar J."/>
            <person name="Goldberg J."/>
            <person name="Griggs A."/>
            <person name="Gujja S."/>
            <person name="Hansen M."/>
            <person name="Howarth C."/>
            <person name="Imamovic A."/>
            <person name="Ireland A."/>
            <person name="Larimer J."/>
            <person name="McCowan C."/>
            <person name="Murphy C."/>
            <person name="Pearson M."/>
            <person name="Poon T.W."/>
            <person name="Priest M."/>
            <person name="Roberts A."/>
            <person name="Saif S."/>
            <person name="Shea T."/>
            <person name="Sisk P."/>
            <person name="Sykes S."/>
            <person name="Wortman J."/>
            <person name="Nusbaum C."/>
            <person name="Birren B."/>
        </authorList>
    </citation>
    <scope>NUCLEOTIDE SEQUENCE [LARGE SCALE GENOMIC DNA]</scope>
    <source>
        <strain evidence="8">A-37</strain>
    </source>
</reference>
<evidence type="ECO:0000256" key="1">
    <source>
        <dbReference type="ARBA" id="ARBA00022438"/>
    </source>
</evidence>
<evidence type="ECO:0000256" key="2">
    <source>
        <dbReference type="ARBA" id="ARBA00022670"/>
    </source>
</evidence>
<feature type="domain" description="Peptidase M24" evidence="6">
    <location>
        <begin position="11"/>
        <end position="211"/>
    </location>
</feature>
<dbReference type="EC" id="3.4.11.18" evidence="5"/>